<evidence type="ECO:0000256" key="8">
    <source>
        <dbReference type="ARBA" id="ARBA00023065"/>
    </source>
</evidence>
<evidence type="ECO:0000256" key="2">
    <source>
        <dbReference type="ARBA" id="ARBA00022448"/>
    </source>
</evidence>
<keyword evidence="19" id="KW-1185">Reference proteome</keyword>
<gene>
    <name evidence="18" type="ORF">CW354_06010</name>
</gene>
<evidence type="ECO:0000256" key="13">
    <source>
        <dbReference type="PROSITE-ProRule" id="PRU10144"/>
    </source>
</evidence>
<comment type="subcellular location">
    <subcellularLocation>
        <location evidence="1 12">Cell outer membrane</location>
        <topology evidence="1 12">Multi-pass membrane protein</topology>
    </subcellularLocation>
</comment>
<dbReference type="EMBL" id="PJCH01000005">
    <property type="protein sequence ID" value="PQA87900.1"/>
    <property type="molecule type" value="Genomic_DNA"/>
</dbReference>
<keyword evidence="18" id="KW-0675">Receptor</keyword>
<evidence type="ECO:0000256" key="9">
    <source>
        <dbReference type="ARBA" id="ARBA00023077"/>
    </source>
</evidence>
<name>A0A2S7K5W4_9PROT</name>
<dbReference type="GO" id="GO:0006826">
    <property type="term" value="P:iron ion transport"/>
    <property type="evidence" value="ECO:0007669"/>
    <property type="project" value="UniProtKB-KW"/>
</dbReference>
<evidence type="ECO:0000256" key="1">
    <source>
        <dbReference type="ARBA" id="ARBA00004571"/>
    </source>
</evidence>
<protein>
    <submittedName>
        <fullName evidence="18">TonB-dependent receptor</fullName>
    </submittedName>
</protein>
<dbReference type="RefSeq" id="WP_104829145.1">
    <property type="nucleotide sequence ID" value="NZ_PJCH01000005.1"/>
</dbReference>
<keyword evidence="2 12" id="KW-0813">Transport</keyword>
<dbReference type="PANTHER" id="PTHR32552">
    <property type="entry name" value="FERRICHROME IRON RECEPTOR-RELATED"/>
    <property type="match status" value="1"/>
</dbReference>
<evidence type="ECO:0000256" key="6">
    <source>
        <dbReference type="ARBA" id="ARBA00022729"/>
    </source>
</evidence>
<evidence type="ECO:0000256" key="14">
    <source>
        <dbReference type="RuleBase" id="RU003357"/>
    </source>
</evidence>
<dbReference type="AlphaFoldDB" id="A0A2S7K5W4"/>
<keyword evidence="10 12" id="KW-0472">Membrane</keyword>
<evidence type="ECO:0000259" key="16">
    <source>
        <dbReference type="Pfam" id="PF00593"/>
    </source>
</evidence>
<keyword evidence="7" id="KW-0408">Iron</keyword>
<evidence type="ECO:0000256" key="5">
    <source>
        <dbReference type="ARBA" id="ARBA00022692"/>
    </source>
</evidence>
<dbReference type="InterPro" id="IPR039426">
    <property type="entry name" value="TonB-dep_rcpt-like"/>
</dbReference>
<evidence type="ECO:0000256" key="3">
    <source>
        <dbReference type="ARBA" id="ARBA00022452"/>
    </source>
</evidence>
<feature type="chain" id="PRO_5015745767" evidence="15">
    <location>
        <begin position="30"/>
        <end position="812"/>
    </location>
</feature>
<dbReference type="Pfam" id="PF07715">
    <property type="entry name" value="Plug"/>
    <property type="match status" value="1"/>
</dbReference>
<keyword evidence="8" id="KW-0406">Ion transport</keyword>
<dbReference type="Proteomes" id="UP000239504">
    <property type="component" value="Unassembled WGS sequence"/>
</dbReference>
<dbReference type="InterPro" id="IPR010917">
    <property type="entry name" value="TonB_rcpt_CS"/>
</dbReference>
<feature type="short sequence motif" description="TonB C-terminal box" evidence="13">
    <location>
        <begin position="795"/>
        <end position="812"/>
    </location>
</feature>
<dbReference type="GO" id="GO:0009279">
    <property type="term" value="C:cell outer membrane"/>
    <property type="evidence" value="ECO:0007669"/>
    <property type="project" value="UniProtKB-SubCell"/>
</dbReference>
<dbReference type="InterPro" id="IPR000531">
    <property type="entry name" value="Beta-barrel_TonB"/>
</dbReference>
<keyword evidence="3 12" id="KW-1134">Transmembrane beta strand</keyword>
<evidence type="ECO:0000256" key="4">
    <source>
        <dbReference type="ARBA" id="ARBA00022496"/>
    </source>
</evidence>
<feature type="domain" description="TonB-dependent receptor-like beta-barrel" evidence="16">
    <location>
        <begin position="281"/>
        <end position="770"/>
    </location>
</feature>
<evidence type="ECO:0000256" key="7">
    <source>
        <dbReference type="ARBA" id="ARBA00023004"/>
    </source>
</evidence>
<keyword evidence="4" id="KW-0410">Iron transport</keyword>
<dbReference type="PROSITE" id="PS52016">
    <property type="entry name" value="TONB_DEPENDENT_REC_3"/>
    <property type="match status" value="1"/>
</dbReference>
<organism evidence="18 19">
    <name type="scientific">Hyphococcus luteus</name>
    <dbReference type="NCBI Taxonomy" id="2058213"/>
    <lineage>
        <taxon>Bacteria</taxon>
        <taxon>Pseudomonadati</taxon>
        <taxon>Pseudomonadota</taxon>
        <taxon>Alphaproteobacteria</taxon>
        <taxon>Parvularculales</taxon>
        <taxon>Parvularculaceae</taxon>
        <taxon>Hyphococcus</taxon>
    </lineage>
</organism>
<feature type="signal peptide" evidence="15">
    <location>
        <begin position="1"/>
        <end position="29"/>
    </location>
</feature>
<evidence type="ECO:0000256" key="11">
    <source>
        <dbReference type="ARBA" id="ARBA00023237"/>
    </source>
</evidence>
<evidence type="ECO:0000256" key="15">
    <source>
        <dbReference type="SAM" id="SignalP"/>
    </source>
</evidence>
<keyword evidence="6 15" id="KW-0732">Signal</keyword>
<comment type="caution">
    <text evidence="18">The sequence shown here is derived from an EMBL/GenBank/DDBJ whole genome shotgun (WGS) entry which is preliminary data.</text>
</comment>
<dbReference type="InterPro" id="IPR036942">
    <property type="entry name" value="Beta-barrel_TonB_sf"/>
</dbReference>
<dbReference type="Gene3D" id="2.40.170.20">
    <property type="entry name" value="TonB-dependent receptor, beta-barrel domain"/>
    <property type="match status" value="1"/>
</dbReference>
<sequence length="812" mass="88508">MAKRTFANKLFLTSALIGAAAAISAGAAAQELDEIVVTAQSRAQGLQDTPISISAVPAEKLADTAIQKSEDLQFLVPNFTMTETGIATNIFIRGIGSGINQAFEQSVATYIDGVHYPRAQQTRAPFLDLERVEVLRGPQAILFGKNAIAGALNITTAKPTEDFEGYLSGSYEFVDEEYIIEGAVSGPITDRVRGRIAGRYRDADGYVQNATLDRTEPQREDWMIRGQLEADLTDTFQMRLKAEVGQFDVVGRHIEVIGEQPSVAPGPFNGLTYGQILAGGFGADPSVLNTTVDGVRSSNGDFSNNETQTYVANFTWDADGYEIRSTTAYENFEYDELCDCDFTGANVFEAYLQEEYEQWSSELRVTSPVWDRWDFVAGLYWQTSDHNYADQIAVPANSILVPAINALTMSSAGLAVSATQAAREATTDSDLYSAFAQVNLRPVDRLELQLGGRLSYEKKDGTRTLSIVDLNFDPLSMAQISAPLIYGNLFGITSTNLTDLSMAPVPQLSVPATGLLAALGELPVADSLKETRFSPDVKLVFDATDDLLLYASWARGYKTGGFDFRANNKNFYPTISDSFKFGDEQATNYEIGGKLGIGSTAEINFAAFYTKFDDLQISIFDGVLGFNVGNAAAAEIKGIEFDGRWAVSEYLTLSGSGAFTDFEFTDFENGQCYFGQTPDSPSLPGLCDYTGKSNQLVSDFQGVLTADIHFPVMNDYEISSVTDLFYTSKYDASSTYDPALVQDGYATINTRLAFGPQDGGWQIAFLGKNLTDEQFLQYGGDTPLAGSTFGAKSNYSFFSQGRTLWVQARADF</sequence>
<keyword evidence="11 12" id="KW-0998">Cell outer membrane</keyword>
<feature type="domain" description="TonB-dependent receptor plug" evidence="17">
    <location>
        <begin position="46"/>
        <end position="151"/>
    </location>
</feature>
<evidence type="ECO:0000256" key="12">
    <source>
        <dbReference type="PROSITE-ProRule" id="PRU01360"/>
    </source>
</evidence>
<dbReference type="PANTHER" id="PTHR32552:SF81">
    <property type="entry name" value="TONB-DEPENDENT OUTER MEMBRANE RECEPTOR"/>
    <property type="match status" value="1"/>
</dbReference>
<dbReference type="PROSITE" id="PS01156">
    <property type="entry name" value="TONB_DEPENDENT_REC_2"/>
    <property type="match status" value="1"/>
</dbReference>
<keyword evidence="9 14" id="KW-0798">TonB box</keyword>
<evidence type="ECO:0000313" key="19">
    <source>
        <dbReference type="Proteomes" id="UP000239504"/>
    </source>
</evidence>
<accession>A0A2S7K5W4</accession>
<dbReference type="InterPro" id="IPR012910">
    <property type="entry name" value="Plug_dom"/>
</dbReference>
<reference evidence="18 19" key="1">
    <citation type="submission" date="2017-12" db="EMBL/GenBank/DDBJ databases">
        <authorList>
            <person name="Hurst M.R.H."/>
        </authorList>
    </citation>
    <scope>NUCLEOTIDE SEQUENCE [LARGE SCALE GENOMIC DNA]</scope>
    <source>
        <strain evidence="18 19">SY-3-19</strain>
    </source>
</reference>
<dbReference type="Pfam" id="PF00593">
    <property type="entry name" value="TonB_dep_Rec_b-barrel"/>
    <property type="match status" value="1"/>
</dbReference>
<keyword evidence="5 12" id="KW-0812">Transmembrane</keyword>
<dbReference type="SUPFAM" id="SSF56935">
    <property type="entry name" value="Porins"/>
    <property type="match status" value="1"/>
</dbReference>
<evidence type="ECO:0000259" key="17">
    <source>
        <dbReference type="Pfam" id="PF07715"/>
    </source>
</evidence>
<proteinExistence type="inferred from homology"/>
<dbReference type="OrthoDB" id="7223550at2"/>
<evidence type="ECO:0000313" key="18">
    <source>
        <dbReference type="EMBL" id="PQA87900.1"/>
    </source>
</evidence>
<evidence type="ECO:0000256" key="10">
    <source>
        <dbReference type="ARBA" id="ARBA00023136"/>
    </source>
</evidence>
<comment type="similarity">
    <text evidence="12 14">Belongs to the TonB-dependent receptor family.</text>
</comment>